<organism evidence="13 14">
    <name type="scientific">Pocillopora meandrina</name>
    <dbReference type="NCBI Taxonomy" id="46732"/>
    <lineage>
        <taxon>Eukaryota</taxon>
        <taxon>Metazoa</taxon>
        <taxon>Cnidaria</taxon>
        <taxon>Anthozoa</taxon>
        <taxon>Hexacorallia</taxon>
        <taxon>Scleractinia</taxon>
        <taxon>Astrocoeniina</taxon>
        <taxon>Pocilloporidae</taxon>
        <taxon>Pocillopora</taxon>
    </lineage>
</organism>
<dbReference type="Gene3D" id="1.20.1070.10">
    <property type="entry name" value="Rhodopsin 7-helix transmembrane proteins"/>
    <property type="match status" value="2"/>
</dbReference>
<evidence type="ECO:0000256" key="3">
    <source>
        <dbReference type="ARBA" id="ARBA00022692"/>
    </source>
</evidence>
<feature type="non-terminal residue" evidence="13">
    <location>
        <position position="1"/>
    </location>
</feature>
<keyword evidence="7 10" id="KW-0675">Receptor</keyword>
<dbReference type="PRINTS" id="PR00237">
    <property type="entry name" value="GPCRRHODOPSN"/>
</dbReference>
<accession>A0AAU9XYD3</accession>
<sequence>HSQDGQSGFKKIVIINCIINAALLLISILGNGLVLTAVIRTPCIRTTSMKILSNLVFSDFLVGLITQPLYIAKELTRDRCLDILWDTVAYSFCGVSLLIITAISVDRFLALHLHMRYAAVITKSRINSAIAIIWLGNFLSSLFFFWSSFAYHLMIAIVSATCLIISTFSYIYIFVVVRKHQQQIHAQLGAMQAPSTGTARDMRMLRLKKSFVNTFVFNVILVMCYLPMYILLTLHGISHQPWPEEWNFATTLIFMNSAINPFLYCWRLCDLREANKTKLHYAGDNERSSLETKNETSSFEGSGNSNTFAFINGILNAPLMLSSIIGNALVFGTILATPSLRSSTTVLLCSLALSDLLVGLVVQPLYIAKQLDIFNRSRLVEIMEFVLCGVSLCTVTAVSVDRFAALHYHMRYPTVVTVQKVLYISGLIWLGVGLLSGFYFWSKYYFYLGVSISICICLIFSSYSYYRIFRVVRQHHIQIQVQQHVMESVDLNVTSMLRLQRSAVNTFVFYFAIIVCYLPLLVSLSLNFFSKKLWSKVWELADTVVFLNSSINPVLYCWRLTELRIAVTQTIRQILCRTPQGNLDFQN</sequence>
<feature type="transmembrane region" description="Helical" evidence="11">
    <location>
        <begin position="83"/>
        <end position="105"/>
    </location>
</feature>
<keyword evidence="9 10" id="KW-0807">Transducer</keyword>
<evidence type="ECO:0000313" key="14">
    <source>
        <dbReference type="Proteomes" id="UP001159428"/>
    </source>
</evidence>
<feature type="transmembrane region" description="Helical" evidence="11">
    <location>
        <begin position="379"/>
        <end position="400"/>
    </location>
</feature>
<feature type="domain" description="G-protein coupled receptors family 1 profile" evidence="12">
    <location>
        <begin position="326"/>
        <end position="556"/>
    </location>
</feature>
<feature type="transmembrane region" description="Helical" evidence="11">
    <location>
        <begin position="446"/>
        <end position="466"/>
    </location>
</feature>
<keyword evidence="8" id="KW-0325">Glycoprotein</keyword>
<evidence type="ECO:0000259" key="12">
    <source>
        <dbReference type="PROSITE" id="PS50262"/>
    </source>
</evidence>
<dbReference type="InterPro" id="IPR017452">
    <property type="entry name" value="GPCR_Rhodpsn_7TM"/>
</dbReference>
<dbReference type="PANTHER" id="PTHR24246">
    <property type="entry name" value="OLFACTORY RECEPTOR AND ADENOSINE RECEPTOR"/>
    <property type="match status" value="1"/>
</dbReference>
<dbReference type="PANTHER" id="PTHR24246:SF27">
    <property type="entry name" value="ADENOSINE RECEPTOR, ISOFORM A"/>
    <property type="match status" value="1"/>
</dbReference>
<keyword evidence="2" id="KW-1003">Cell membrane</keyword>
<feature type="transmembrane region" description="Helical" evidence="11">
    <location>
        <begin position="420"/>
        <end position="441"/>
    </location>
</feature>
<feature type="transmembrane region" description="Helical" evidence="11">
    <location>
        <begin position="210"/>
        <end position="234"/>
    </location>
</feature>
<dbReference type="EMBL" id="CALNXJ010000080">
    <property type="protein sequence ID" value="CAH3161499.1"/>
    <property type="molecule type" value="Genomic_DNA"/>
</dbReference>
<evidence type="ECO:0000256" key="2">
    <source>
        <dbReference type="ARBA" id="ARBA00022475"/>
    </source>
</evidence>
<dbReference type="Pfam" id="PF00001">
    <property type="entry name" value="7tm_1"/>
    <property type="match status" value="2"/>
</dbReference>
<evidence type="ECO:0000313" key="13">
    <source>
        <dbReference type="EMBL" id="CAH3161499.1"/>
    </source>
</evidence>
<feature type="domain" description="G-protein coupled receptors family 1 profile" evidence="12">
    <location>
        <begin position="30"/>
        <end position="264"/>
    </location>
</feature>
<evidence type="ECO:0000256" key="10">
    <source>
        <dbReference type="RuleBase" id="RU000688"/>
    </source>
</evidence>
<dbReference type="PROSITE" id="PS50262">
    <property type="entry name" value="G_PROTEIN_RECEP_F1_2"/>
    <property type="match status" value="2"/>
</dbReference>
<feature type="transmembrane region" description="Helical" evidence="11">
    <location>
        <begin position="153"/>
        <end position="177"/>
    </location>
</feature>
<evidence type="ECO:0000256" key="1">
    <source>
        <dbReference type="ARBA" id="ARBA00004651"/>
    </source>
</evidence>
<comment type="caution">
    <text evidence="13">The sequence shown here is derived from an EMBL/GenBank/DDBJ whole genome shotgun (WGS) entry which is preliminary data.</text>
</comment>
<comment type="subcellular location">
    <subcellularLocation>
        <location evidence="1">Cell membrane</location>
        <topology evidence="1">Multi-pass membrane protein</topology>
    </subcellularLocation>
</comment>
<dbReference type="Proteomes" id="UP001159428">
    <property type="component" value="Unassembled WGS sequence"/>
</dbReference>
<feature type="transmembrane region" description="Helical" evidence="11">
    <location>
        <begin position="12"/>
        <end position="39"/>
    </location>
</feature>
<evidence type="ECO:0000256" key="5">
    <source>
        <dbReference type="ARBA" id="ARBA00023040"/>
    </source>
</evidence>
<evidence type="ECO:0000256" key="11">
    <source>
        <dbReference type="SAM" id="Phobius"/>
    </source>
</evidence>
<dbReference type="InterPro" id="IPR000276">
    <property type="entry name" value="GPCR_Rhodpsn"/>
</dbReference>
<keyword evidence="6 11" id="KW-0472">Membrane</keyword>
<keyword evidence="14" id="KW-1185">Reference proteome</keyword>
<dbReference type="AlphaFoldDB" id="A0AAU9XYD3"/>
<feature type="transmembrane region" description="Helical" evidence="11">
    <location>
        <begin position="507"/>
        <end position="529"/>
    </location>
</feature>
<evidence type="ECO:0000256" key="8">
    <source>
        <dbReference type="ARBA" id="ARBA00023180"/>
    </source>
</evidence>
<dbReference type="SUPFAM" id="SSF81321">
    <property type="entry name" value="Family A G protein-coupled receptor-like"/>
    <property type="match status" value="2"/>
</dbReference>
<evidence type="ECO:0000256" key="7">
    <source>
        <dbReference type="ARBA" id="ARBA00023170"/>
    </source>
</evidence>
<dbReference type="CDD" id="cd00637">
    <property type="entry name" value="7tm_classA_rhodopsin-like"/>
    <property type="match status" value="2"/>
</dbReference>
<feature type="transmembrane region" description="Helical" evidence="11">
    <location>
        <begin position="126"/>
        <end position="147"/>
    </location>
</feature>
<keyword evidence="3 10" id="KW-0812">Transmembrane</keyword>
<keyword evidence="4 11" id="KW-1133">Transmembrane helix</keyword>
<name>A0AAU9XYD3_9CNID</name>
<evidence type="ECO:0000256" key="9">
    <source>
        <dbReference type="ARBA" id="ARBA00023224"/>
    </source>
</evidence>
<feature type="transmembrane region" description="Helical" evidence="11">
    <location>
        <begin position="51"/>
        <end position="71"/>
    </location>
</feature>
<dbReference type="PROSITE" id="PS00237">
    <property type="entry name" value="G_PROTEIN_RECEP_F1_1"/>
    <property type="match status" value="2"/>
</dbReference>
<proteinExistence type="inferred from homology"/>
<gene>
    <name evidence="13" type="ORF">PMEA_00033794</name>
</gene>
<comment type="similarity">
    <text evidence="10">Belongs to the G-protein coupled receptor 1 family.</text>
</comment>
<protein>
    <recommendedName>
        <fullName evidence="12">G-protein coupled receptors family 1 profile domain-containing protein</fullName>
    </recommendedName>
</protein>
<feature type="transmembrane region" description="Helical" evidence="11">
    <location>
        <begin position="319"/>
        <end position="339"/>
    </location>
</feature>
<feature type="transmembrane region" description="Helical" evidence="11">
    <location>
        <begin position="345"/>
        <end position="367"/>
    </location>
</feature>
<dbReference type="GO" id="GO:0005886">
    <property type="term" value="C:plasma membrane"/>
    <property type="evidence" value="ECO:0007669"/>
    <property type="project" value="UniProtKB-SubCell"/>
</dbReference>
<dbReference type="GO" id="GO:0004930">
    <property type="term" value="F:G protein-coupled receptor activity"/>
    <property type="evidence" value="ECO:0007669"/>
    <property type="project" value="UniProtKB-KW"/>
</dbReference>
<evidence type="ECO:0000256" key="4">
    <source>
        <dbReference type="ARBA" id="ARBA00022989"/>
    </source>
</evidence>
<reference evidence="13 14" key="1">
    <citation type="submission" date="2022-05" db="EMBL/GenBank/DDBJ databases">
        <authorList>
            <consortium name="Genoscope - CEA"/>
            <person name="William W."/>
        </authorList>
    </citation>
    <scope>NUCLEOTIDE SEQUENCE [LARGE SCALE GENOMIC DNA]</scope>
</reference>
<keyword evidence="5 10" id="KW-0297">G-protein coupled receptor</keyword>
<evidence type="ECO:0000256" key="6">
    <source>
        <dbReference type="ARBA" id="ARBA00023136"/>
    </source>
</evidence>